<evidence type="ECO:0000313" key="2">
    <source>
        <dbReference type="EMBL" id="KAL3781002.1"/>
    </source>
</evidence>
<keyword evidence="3" id="KW-1185">Reference proteome</keyword>
<proteinExistence type="predicted"/>
<feature type="compositionally biased region" description="Basic and acidic residues" evidence="1">
    <location>
        <begin position="51"/>
        <end position="62"/>
    </location>
</feature>
<feature type="compositionally biased region" description="Basic and acidic residues" evidence="1">
    <location>
        <begin position="7"/>
        <end position="42"/>
    </location>
</feature>
<sequence>MSGLPKGRRDNPYNQRKERSESDQQRDARIQKMAQTRKDNNAQKKANKAKRKEEDLKKKAEQAKAGFFAPRQQLKKTSLPLQNNVEKAAVPHHGKTGTIVDNAVLDEDISIDSEEIKIIPALDVMFNLDIDKDKVKADYTVDTMDECGVNSDGGGIQQEYVEAVQKRVRDEVSKNNRSTDLWMLNHLRKNGWWIWKEHAPWIVKKLGLKMSYLALPDICWTDVDCKPCCPTCKLNDKVANHGFHANHFGRLVIGLRETYYVITRIYRCYSCMRRSKELASSMDQLTTEVDRISVEETVDRIQYSFMGWDKRIMPLFPLGRGSEFPHMESRS</sequence>
<reference evidence="2 3" key="1">
    <citation type="submission" date="2024-10" db="EMBL/GenBank/DDBJ databases">
        <title>Updated reference genomes for cyclostephanoid diatoms.</title>
        <authorList>
            <person name="Roberts W.R."/>
            <person name="Alverson A.J."/>
        </authorList>
    </citation>
    <scope>NUCLEOTIDE SEQUENCE [LARGE SCALE GENOMIC DNA]</scope>
    <source>
        <strain evidence="2 3">AJA010-31</strain>
    </source>
</reference>
<comment type="caution">
    <text evidence="2">The sequence shown here is derived from an EMBL/GenBank/DDBJ whole genome shotgun (WGS) entry which is preliminary data.</text>
</comment>
<dbReference type="AlphaFoldDB" id="A0ABD3NYV3"/>
<evidence type="ECO:0000256" key="1">
    <source>
        <dbReference type="SAM" id="MobiDB-lite"/>
    </source>
</evidence>
<protein>
    <submittedName>
        <fullName evidence="2">Uncharacterized protein</fullName>
    </submittedName>
</protein>
<dbReference type="Proteomes" id="UP001530400">
    <property type="component" value="Unassembled WGS sequence"/>
</dbReference>
<organism evidence="2 3">
    <name type="scientific">Cyclotella atomus</name>
    <dbReference type="NCBI Taxonomy" id="382360"/>
    <lineage>
        <taxon>Eukaryota</taxon>
        <taxon>Sar</taxon>
        <taxon>Stramenopiles</taxon>
        <taxon>Ochrophyta</taxon>
        <taxon>Bacillariophyta</taxon>
        <taxon>Coscinodiscophyceae</taxon>
        <taxon>Thalassiosirophycidae</taxon>
        <taxon>Stephanodiscales</taxon>
        <taxon>Stephanodiscaceae</taxon>
        <taxon>Cyclotella</taxon>
    </lineage>
</organism>
<accession>A0ABD3NYV3</accession>
<name>A0ABD3NYV3_9STRA</name>
<evidence type="ECO:0000313" key="3">
    <source>
        <dbReference type="Proteomes" id="UP001530400"/>
    </source>
</evidence>
<dbReference type="EMBL" id="JALLPJ020000866">
    <property type="protein sequence ID" value="KAL3781002.1"/>
    <property type="molecule type" value="Genomic_DNA"/>
</dbReference>
<gene>
    <name evidence="2" type="ORF">ACHAWO_007463</name>
</gene>
<feature type="region of interest" description="Disordered" evidence="1">
    <location>
        <begin position="1"/>
        <end position="62"/>
    </location>
</feature>